<dbReference type="Proteomes" id="UP001301442">
    <property type="component" value="Chromosome"/>
</dbReference>
<protein>
    <recommendedName>
        <fullName evidence="3">DNA polymerase III subunit psi</fullName>
    </recommendedName>
</protein>
<keyword evidence="2" id="KW-1185">Reference proteome</keyword>
<dbReference type="RefSeq" id="WP_348397867.1">
    <property type="nucleotide sequence ID" value="NZ_CP136600.1"/>
</dbReference>
<proteinExistence type="predicted"/>
<accession>A0ABZ0GTS9</accession>
<gene>
    <name evidence="1" type="ORF">RI844_07710</name>
</gene>
<name>A0ABZ0GTS9_9GAMM</name>
<dbReference type="EMBL" id="CP136600">
    <property type="protein sequence ID" value="WOH39100.1"/>
    <property type="molecule type" value="Genomic_DNA"/>
</dbReference>
<evidence type="ECO:0000313" key="2">
    <source>
        <dbReference type="Proteomes" id="UP001301442"/>
    </source>
</evidence>
<evidence type="ECO:0000313" key="1">
    <source>
        <dbReference type="EMBL" id="WOH39100.1"/>
    </source>
</evidence>
<evidence type="ECO:0008006" key="3">
    <source>
        <dbReference type="Google" id="ProtNLM"/>
    </source>
</evidence>
<dbReference type="InterPro" id="IPR036654">
    <property type="entry name" value="DNA_pol_III_psi_sf"/>
</dbReference>
<dbReference type="Gene3D" id="3.40.50.10220">
    <property type="entry name" value="DNA polymerase III, psi subunit"/>
    <property type="match status" value="1"/>
</dbReference>
<sequence>MNISERQFQYLHTMGVSLWQSRAEFFPKDNLPQTEVEKVSSEPKVADTNNTIKAAKNVEQESEIKHNFDNIEQFLTHPLSADILLALNCDKSKASLTTTGVQLDGLLWQFNSDDKCDYYQQTLNTPNLDQLTKDNNLKVALWACLCSHLNDGNN</sequence>
<organism evidence="1 2">
    <name type="scientific">Thalassotalea fonticola</name>
    <dbReference type="NCBI Taxonomy" id="3065649"/>
    <lineage>
        <taxon>Bacteria</taxon>
        <taxon>Pseudomonadati</taxon>
        <taxon>Pseudomonadota</taxon>
        <taxon>Gammaproteobacteria</taxon>
        <taxon>Alteromonadales</taxon>
        <taxon>Colwelliaceae</taxon>
        <taxon>Thalassotalea</taxon>
    </lineage>
</organism>
<reference evidence="1 2" key="1">
    <citation type="submission" date="2023-09" db="EMBL/GenBank/DDBJ databases">
        <authorList>
            <person name="Qi X."/>
        </authorList>
    </citation>
    <scope>NUCLEOTIDE SEQUENCE [LARGE SCALE GENOMIC DNA]</scope>
    <source>
        <strain evidence="1 2">S1-1</strain>
    </source>
</reference>
<dbReference type="SUPFAM" id="SSF102220">
    <property type="entry name" value="DNA polymerase III psi subunit"/>
    <property type="match status" value="1"/>
</dbReference>